<protein>
    <submittedName>
        <fullName evidence="2">Uncharacterized protein</fullName>
    </submittedName>
</protein>
<name>A0A0G4H7B4_9ALVE</name>
<feature type="region of interest" description="Disordered" evidence="1">
    <location>
        <begin position="1"/>
        <end position="22"/>
    </location>
</feature>
<gene>
    <name evidence="2" type="ORF">Cvel_25012</name>
</gene>
<organism evidence="2">
    <name type="scientific">Chromera velia CCMP2878</name>
    <dbReference type="NCBI Taxonomy" id="1169474"/>
    <lineage>
        <taxon>Eukaryota</taxon>
        <taxon>Sar</taxon>
        <taxon>Alveolata</taxon>
        <taxon>Colpodellida</taxon>
        <taxon>Chromeraceae</taxon>
        <taxon>Chromera</taxon>
    </lineage>
</organism>
<proteinExistence type="predicted"/>
<sequence>MTTSTRRQTSTPLPRLRCSPPSHRAFSAWSERQRESLRHDFDLLSQHREIRMRGDDFGGVFVAQVRGKGDKMEADVHWHGGVFWMTMRP</sequence>
<accession>A0A0G4H7B4</accession>
<feature type="compositionally biased region" description="Polar residues" evidence="1">
    <location>
        <begin position="1"/>
        <end position="12"/>
    </location>
</feature>
<reference evidence="2" key="1">
    <citation type="submission" date="2014-11" db="EMBL/GenBank/DDBJ databases">
        <authorList>
            <person name="Otto D Thomas"/>
            <person name="Naeem Raeece"/>
        </authorList>
    </citation>
    <scope>NUCLEOTIDE SEQUENCE</scope>
</reference>
<dbReference type="AlphaFoldDB" id="A0A0G4H7B4"/>
<dbReference type="VEuPathDB" id="CryptoDB:Cvel_25012"/>
<evidence type="ECO:0000313" key="2">
    <source>
        <dbReference type="EMBL" id="CEM39757.1"/>
    </source>
</evidence>
<evidence type="ECO:0000256" key="1">
    <source>
        <dbReference type="SAM" id="MobiDB-lite"/>
    </source>
</evidence>
<dbReference type="EMBL" id="CDMZ01001954">
    <property type="protein sequence ID" value="CEM39757.1"/>
    <property type="molecule type" value="Genomic_DNA"/>
</dbReference>